<dbReference type="PROSITE" id="PS50109">
    <property type="entry name" value="HIS_KIN"/>
    <property type="match status" value="1"/>
</dbReference>
<keyword evidence="12" id="KW-0175">Coiled coil</keyword>
<feature type="modified residue" description="4-aspartylphosphate" evidence="11">
    <location>
        <position position="1118"/>
    </location>
</feature>
<evidence type="ECO:0000256" key="14">
    <source>
        <dbReference type="SAM" id="Phobius"/>
    </source>
</evidence>
<proteinExistence type="inferred from homology"/>
<feature type="transmembrane region" description="Helical" evidence="14">
    <location>
        <begin position="321"/>
        <end position="346"/>
    </location>
</feature>
<dbReference type="Proteomes" id="UP000184327">
    <property type="component" value="Unassembled WGS sequence"/>
</dbReference>
<evidence type="ECO:0000256" key="5">
    <source>
        <dbReference type="ARBA" id="ARBA00022553"/>
    </source>
</evidence>
<dbReference type="PRINTS" id="PR00344">
    <property type="entry name" value="BCTRLSENSOR"/>
</dbReference>
<evidence type="ECO:0000256" key="12">
    <source>
        <dbReference type="SAM" id="Coils"/>
    </source>
</evidence>
<keyword evidence="10 14" id="KW-0472">Membrane</keyword>
<evidence type="ECO:0000256" key="13">
    <source>
        <dbReference type="SAM" id="MobiDB-lite"/>
    </source>
</evidence>
<dbReference type="CDD" id="cd00082">
    <property type="entry name" value="HisKA"/>
    <property type="match status" value="1"/>
</dbReference>
<gene>
    <name evidence="17" type="ORF">SAMN02745117_01103</name>
</gene>
<dbReference type="Gene3D" id="1.10.287.130">
    <property type="match status" value="1"/>
</dbReference>
<dbReference type="SMART" id="SM00387">
    <property type="entry name" value="HATPase_c"/>
    <property type="match status" value="1"/>
</dbReference>
<feature type="transmembrane region" description="Helical" evidence="14">
    <location>
        <begin position="275"/>
        <end position="301"/>
    </location>
</feature>
<feature type="transmembrane region" description="Helical" evidence="14">
    <location>
        <begin position="6"/>
        <end position="23"/>
    </location>
</feature>
<dbReference type="InterPro" id="IPR011006">
    <property type="entry name" value="CheY-like_superfamily"/>
</dbReference>
<dbReference type="InterPro" id="IPR001734">
    <property type="entry name" value="Na/solute_symporter"/>
</dbReference>
<evidence type="ECO:0000256" key="4">
    <source>
        <dbReference type="ARBA" id="ARBA00012438"/>
    </source>
</evidence>
<dbReference type="CDD" id="cd10322">
    <property type="entry name" value="SLC5sbd"/>
    <property type="match status" value="1"/>
</dbReference>
<dbReference type="Gene3D" id="1.20.1730.10">
    <property type="entry name" value="Sodium/glucose cotransporter"/>
    <property type="match status" value="1"/>
</dbReference>
<evidence type="ECO:0000313" key="17">
    <source>
        <dbReference type="EMBL" id="SHE96270.1"/>
    </source>
</evidence>
<comment type="catalytic activity">
    <reaction evidence="1">
        <text>ATP + protein L-histidine = ADP + protein N-phospho-L-histidine.</text>
        <dbReference type="EC" id="2.7.13.3"/>
    </reaction>
</comment>
<dbReference type="Pfam" id="PF02518">
    <property type="entry name" value="HATPase_c"/>
    <property type="match status" value="1"/>
</dbReference>
<dbReference type="OrthoDB" id="567977at2"/>
<dbReference type="SUPFAM" id="SSF47384">
    <property type="entry name" value="Homodimeric domain of signal transducing histidine kinase"/>
    <property type="match status" value="1"/>
</dbReference>
<dbReference type="CDD" id="cd00075">
    <property type="entry name" value="HATPase"/>
    <property type="match status" value="1"/>
</dbReference>
<keyword evidence="9 14" id="KW-1133">Transmembrane helix</keyword>
<evidence type="ECO:0000256" key="7">
    <source>
        <dbReference type="ARBA" id="ARBA00022692"/>
    </source>
</evidence>
<feature type="domain" description="Response regulatory" evidence="16">
    <location>
        <begin position="1070"/>
        <end position="1183"/>
    </location>
</feature>
<dbReference type="CDD" id="cd00156">
    <property type="entry name" value="REC"/>
    <property type="match status" value="1"/>
</dbReference>
<feature type="domain" description="Histidine kinase" evidence="15">
    <location>
        <begin position="826"/>
        <end position="1039"/>
    </location>
</feature>
<dbReference type="RefSeq" id="WP_073355569.1">
    <property type="nucleotide sequence ID" value="NZ_FQUZ01000010.1"/>
</dbReference>
<keyword evidence="7 14" id="KW-0812">Transmembrane</keyword>
<dbReference type="InterPro" id="IPR001789">
    <property type="entry name" value="Sig_transdc_resp-reg_receiver"/>
</dbReference>
<dbReference type="STRING" id="1122156.SAMN02745117_01103"/>
<dbReference type="SUPFAM" id="SSF52172">
    <property type="entry name" value="CheY-like"/>
    <property type="match status" value="1"/>
</dbReference>
<dbReference type="PROSITE" id="PS50110">
    <property type="entry name" value="RESPONSE_REGULATORY"/>
    <property type="match status" value="1"/>
</dbReference>
<dbReference type="InterPro" id="IPR005467">
    <property type="entry name" value="His_kinase_dom"/>
</dbReference>
<feature type="compositionally biased region" description="Low complexity" evidence="13">
    <location>
        <begin position="718"/>
        <end position="728"/>
    </location>
</feature>
<feature type="transmembrane region" description="Helical" evidence="14">
    <location>
        <begin position="118"/>
        <end position="136"/>
    </location>
</feature>
<evidence type="ECO:0000256" key="10">
    <source>
        <dbReference type="ARBA" id="ARBA00023136"/>
    </source>
</evidence>
<sequence length="1192" mass="129547">MMSGWVVLISLLYAAMLFAVAWVGDRTSIYRKTPWLRTVLYSLALAVYCTSWTFYGAVGTAARYGLGYLPIYLGPLLLMLLMLLGWRMLQRLAVVARAQSTVSIADFIGSRFGRSQRLAAWVSLIALVAAVPYLALQYKAVAISLEILTGTATSAHAIHDPALYVAAIMALFAILFGTRQVDATEHRPGLMLAVAFESVIKLLALVAVGLFAMHWLGQQGVNWVQASATLIQQAPPVGFAGQTVLAFVAMVCLPRQFHVAIVECVDVADIPRSRWWFGGYLVVVSAMVLPIAAAGLALFGLQGQFVPDSFVLALPLSQNQQWLALLAYIGGFSAATGMVIVVSVALSNMVSNDLVMPLLLRRTALRHDAPGHSMGSRIDSLGNMASTVLWVRRVAIVLLALLAYSYSRNMESSTELAALGLMSFVAVAQFAPALLAGLYWRGVSRKGVEAGLLAGFAIWAYTLLLPELAAAGIIGGDWVQRGLFGQAWLHPHALLGLQGMDRLSHGTFWSLLVNVMTVLLVSIVRPPGLSEQLQADAFLNPSAQRHATPHAPPLPSHLRVGDLEALAGRIIGERTARKAFVAQAQSEQQPFRPDARANGSWMHFTELLLAGAVGAASARLVLTRALQGSGMELSAVMEVLDKAGPELRFNREILLATLENMDQAVSVVDADMRLVAWNPRYQQLFQYPAGMLYVGRAVEELIRYNLESGHISPHMAPTGTDTDANPANANPPQPADVQQEVTKRIAFMKAGSAYVYERSLPDGQVIQLRGHPLPGGGYVTSYSDITAFRRAEQELRDINETLEQRVAERTAEAELAHESRTRFLTAISHDVLQPVHAARLFASALCESQHPAEMQHLAARVDAALRSAEELLDGILDISRLNTGVLKPQISTFDIAPLLAQLHQQYTPMAEKRGLVIRLHNHSVGVRSDPTLLRRVLQNFLANALRYTRRGRIVLAARPRGNQLLLQVWDTGSGIPPDHLRQIYDEFHRYEQDFDWDGRGLGLGLSICQRIALLLEHPLVAHSRVGHGSVFAISVPIAALACATTPDSPELPVAMPTAPSSGPSVLQGLRVLCLDNDPDILAGMQALLPRWGVELLCASTVDGALQSMARQPTVVLTDYHLHDRLSGLQALQLLRQQHPHIATALLTADGSDSLREEAQAQGCKVLTKPLKPASLRAFLTSVATAQTRIMPP</sequence>
<feature type="coiled-coil region" evidence="12">
    <location>
        <begin position="785"/>
        <end position="812"/>
    </location>
</feature>
<feature type="transmembrane region" description="Helical" evidence="14">
    <location>
        <begin position="67"/>
        <end position="89"/>
    </location>
</feature>
<evidence type="ECO:0000256" key="1">
    <source>
        <dbReference type="ARBA" id="ARBA00000085"/>
    </source>
</evidence>
<reference evidence="17 18" key="1">
    <citation type="submission" date="2016-11" db="EMBL/GenBank/DDBJ databases">
        <authorList>
            <person name="Jaros S."/>
            <person name="Januszkiewicz K."/>
            <person name="Wedrychowicz H."/>
        </authorList>
    </citation>
    <scope>NUCLEOTIDE SEQUENCE [LARGE SCALE GENOMIC DNA]</scope>
    <source>
        <strain evidence="17 18">DSM 16112</strain>
    </source>
</reference>
<evidence type="ECO:0000256" key="8">
    <source>
        <dbReference type="ARBA" id="ARBA00022777"/>
    </source>
</evidence>
<feature type="transmembrane region" description="Helical" evidence="14">
    <location>
        <begin position="190"/>
        <end position="216"/>
    </location>
</feature>
<feature type="transmembrane region" description="Helical" evidence="14">
    <location>
        <begin position="452"/>
        <end position="474"/>
    </location>
</feature>
<dbReference type="FunFam" id="3.30.565.10:FF:000049">
    <property type="entry name" value="Two-component sensor histidine kinase"/>
    <property type="match status" value="1"/>
</dbReference>
<feature type="transmembrane region" description="Helical" evidence="14">
    <location>
        <begin position="236"/>
        <end position="254"/>
    </location>
</feature>
<evidence type="ECO:0000256" key="11">
    <source>
        <dbReference type="PROSITE-ProRule" id="PRU00169"/>
    </source>
</evidence>
<accession>A0A1M4XSA1</accession>
<dbReference type="Pfam" id="PF00512">
    <property type="entry name" value="HisKA"/>
    <property type="match status" value="1"/>
</dbReference>
<evidence type="ECO:0000259" key="16">
    <source>
        <dbReference type="PROSITE" id="PS50110"/>
    </source>
</evidence>
<feature type="transmembrane region" description="Helical" evidence="14">
    <location>
        <begin position="381"/>
        <end position="404"/>
    </location>
</feature>
<keyword evidence="6" id="KW-0808">Transferase</keyword>
<dbReference type="Gene3D" id="3.30.565.10">
    <property type="entry name" value="Histidine kinase-like ATPase, C-terminal domain"/>
    <property type="match status" value="1"/>
</dbReference>
<dbReference type="InterPro" id="IPR038377">
    <property type="entry name" value="Na/Glc_symporter_sf"/>
</dbReference>
<dbReference type="SMART" id="SM00448">
    <property type="entry name" value="REC"/>
    <property type="match status" value="1"/>
</dbReference>
<dbReference type="GO" id="GO:0009927">
    <property type="term" value="F:histidine phosphotransfer kinase activity"/>
    <property type="evidence" value="ECO:0007669"/>
    <property type="project" value="TreeGrafter"/>
</dbReference>
<dbReference type="InterPro" id="IPR035965">
    <property type="entry name" value="PAS-like_dom_sf"/>
</dbReference>
<comment type="subcellular location">
    <subcellularLocation>
        <location evidence="2">Membrane</location>
        <topology evidence="2">Multi-pass membrane protein</topology>
    </subcellularLocation>
</comment>
<dbReference type="SUPFAM" id="SSF55785">
    <property type="entry name" value="PYP-like sensor domain (PAS domain)"/>
    <property type="match status" value="1"/>
</dbReference>
<dbReference type="Gene3D" id="3.30.450.20">
    <property type="entry name" value="PAS domain"/>
    <property type="match status" value="1"/>
</dbReference>
<feature type="transmembrane region" description="Helical" evidence="14">
    <location>
        <begin position="416"/>
        <end position="440"/>
    </location>
</feature>
<dbReference type="InterPro" id="IPR003661">
    <property type="entry name" value="HisK_dim/P_dom"/>
</dbReference>
<protein>
    <recommendedName>
        <fullName evidence="4">histidine kinase</fullName>
        <ecNumber evidence="4">2.7.13.3</ecNumber>
    </recommendedName>
</protein>
<dbReference type="GO" id="GO:0022857">
    <property type="term" value="F:transmembrane transporter activity"/>
    <property type="evidence" value="ECO:0007669"/>
    <property type="project" value="InterPro"/>
</dbReference>
<keyword evidence="5 11" id="KW-0597">Phosphoprotein</keyword>
<organism evidence="17 18">
    <name type="scientific">Lampropedia hyalina DSM 16112</name>
    <dbReference type="NCBI Taxonomy" id="1122156"/>
    <lineage>
        <taxon>Bacteria</taxon>
        <taxon>Pseudomonadati</taxon>
        <taxon>Pseudomonadota</taxon>
        <taxon>Betaproteobacteria</taxon>
        <taxon>Burkholderiales</taxon>
        <taxon>Comamonadaceae</taxon>
        <taxon>Lampropedia</taxon>
    </lineage>
</organism>
<dbReference type="SUPFAM" id="SSF55874">
    <property type="entry name" value="ATPase domain of HSP90 chaperone/DNA topoisomerase II/histidine kinase"/>
    <property type="match status" value="1"/>
</dbReference>
<dbReference type="InterPro" id="IPR004358">
    <property type="entry name" value="Sig_transdc_His_kin-like_C"/>
</dbReference>
<feature type="transmembrane region" description="Helical" evidence="14">
    <location>
        <begin position="35"/>
        <end position="55"/>
    </location>
</feature>
<dbReference type="PANTHER" id="PTHR43047">
    <property type="entry name" value="TWO-COMPONENT HISTIDINE PROTEIN KINASE"/>
    <property type="match status" value="1"/>
</dbReference>
<dbReference type="GO" id="GO:0000155">
    <property type="term" value="F:phosphorelay sensor kinase activity"/>
    <property type="evidence" value="ECO:0007669"/>
    <property type="project" value="InterPro"/>
</dbReference>
<evidence type="ECO:0000256" key="6">
    <source>
        <dbReference type="ARBA" id="ARBA00022679"/>
    </source>
</evidence>
<evidence type="ECO:0000256" key="3">
    <source>
        <dbReference type="ARBA" id="ARBA00006434"/>
    </source>
</evidence>
<dbReference type="Pfam" id="PF00072">
    <property type="entry name" value="Response_reg"/>
    <property type="match status" value="1"/>
</dbReference>
<evidence type="ECO:0000256" key="9">
    <source>
        <dbReference type="ARBA" id="ARBA00022989"/>
    </source>
</evidence>
<keyword evidence="18" id="KW-1185">Reference proteome</keyword>
<evidence type="ECO:0000259" key="15">
    <source>
        <dbReference type="PROSITE" id="PS50109"/>
    </source>
</evidence>
<dbReference type="AlphaFoldDB" id="A0A1M4XSA1"/>
<dbReference type="Pfam" id="PF12860">
    <property type="entry name" value="PAS_7"/>
    <property type="match status" value="2"/>
</dbReference>
<dbReference type="InterPro" id="IPR036890">
    <property type="entry name" value="HATPase_C_sf"/>
</dbReference>
<dbReference type="PROSITE" id="PS50283">
    <property type="entry name" value="NA_SOLUT_SYMP_3"/>
    <property type="match status" value="1"/>
</dbReference>
<dbReference type="InterPro" id="IPR003594">
    <property type="entry name" value="HATPase_dom"/>
</dbReference>
<name>A0A1M4XSA1_9BURK</name>
<dbReference type="EMBL" id="FQUZ01000010">
    <property type="protein sequence ID" value="SHE96270.1"/>
    <property type="molecule type" value="Genomic_DNA"/>
</dbReference>
<evidence type="ECO:0000256" key="2">
    <source>
        <dbReference type="ARBA" id="ARBA00004141"/>
    </source>
</evidence>
<dbReference type="EC" id="2.7.13.3" evidence="4"/>
<keyword evidence="8" id="KW-0418">Kinase</keyword>
<feature type="region of interest" description="Disordered" evidence="13">
    <location>
        <begin position="714"/>
        <end position="735"/>
    </location>
</feature>
<dbReference type="GO" id="GO:0005886">
    <property type="term" value="C:plasma membrane"/>
    <property type="evidence" value="ECO:0007669"/>
    <property type="project" value="TreeGrafter"/>
</dbReference>
<feature type="transmembrane region" description="Helical" evidence="14">
    <location>
        <begin position="161"/>
        <end position="178"/>
    </location>
</feature>
<dbReference type="PANTHER" id="PTHR43047:SF9">
    <property type="entry name" value="HISTIDINE KINASE"/>
    <property type="match status" value="1"/>
</dbReference>
<dbReference type="Gene3D" id="3.40.50.2300">
    <property type="match status" value="1"/>
</dbReference>
<evidence type="ECO:0000313" key="18">
    <source>
        <dbReference type="Proteomes" id="UP000184327"/>
    </source>
</evidence>
<dbReference type="SMART" id="SM00388">
    <property type="entry name" value="HisKA"/>
    <property type="match status" value="1"/>
</dbReference>
<comment type="similarity">
    <text evidence="3">Belongs to the sodium:solute symporter (SSF) (TC 2.A.21) family.</text>
</comment>
<dbReference type="InterPro" id="IPR036097">
    <property type="entry name" value="HisK_dim/P_sf"/>
</dbReference>